<proteinExistence type="predicted"/>
<organism evidence="8 9">
    <name type="scientific">Oncorhynchus tshawytscha</name>
    <name type="common">Chinook salmon</name>
    <name type="synonym">Salmo tshawytscha</name>
    <dbReference type="NCBI Taxonomy" id="74940"/>
    <lineage>
        <taxon>Eukaryota</taxon>
        <taxon>Metazoa</taxon>
        <taxon>Chordata</taxon>
        <taxon>Craniata</taxon>
        <taxon>Vertebrata</taxon>
        <taxon>Euteleostomi</taxon>
        <taxon>Actinopterygii</taxon>
        <taxon>Neopterygii</taxon>
        <taxon>Teleostei</taxon>
        <taxon>Protacanthopterygii</taxon>
        <taxon>Salmoniformes</taxon>
        <taxon>Salmonidae</taxon>
        <taxon>Salmoninae</taxon>
        <taxon>Oncorhynchus</taxon>
    </lineage>
</organism>
<dbReference type="Ensembl" id="ENSOTST00005007217.2">
    <property type="protein sequence ID" value="ENSOTSP00005006511.2"/>
    <property type="gene ID" value="ENSOTSG00005003731.2"/>
</dbReference>
<accession>A0A8C8C439</accession>
<feature type="domain" description="VWFC" evidence="6">
    <location>
        <begin position="266"/>
        <end position="334"/>
    </location>
</feature>
<dbReference type="Pfam" id="PF08742">
    <property type="entry name" value="C8"/>
    <property type="match status" value="1"/>
</dbReference>
<protein>
    <recommendedName>
        <fullName evidence="10">Intestinal mucin-like protein</fullName>
    </recommendedName>
</protein>
<dbReference type="PROSITE" id="PS50184">
    <property type="entry name" value="VWFC_2"/>
    <property type="match status" value="2"/>
</dbReference>
<dbReference type="InterPro" id="IPR014853">
    <property type="entry name" value="VWF/SSPO/ZAN-like_Cys-rich_dom"/>
</dbReference>
<reference evidence="8" key="2">
    <citation type="submission" date="2025-09" db="UniProtKB">
        <authorList>
            <consortium name="Ensembl"/>
        </authorList>
    </citation>
    <scope>IDENTIFICATION</scope>
</reference>
<dbReference type="AlphaFoldDB" id="A0A8C8C439"/>
<evidence type="ECO:0008006" key="10">
    <source>
        <dbReference type="Google" id="ProtNLM"/>
    </source>
</evidence>
<dbReference type="InterPro" id="IPR001007">
    <property type="entry name" value="VWF_dom"/>
</dbReference>
<dbReference type="PROSITE" id="PS01208">
    <property type="entry name" value="VWFC_1"/>
    <property type="match status" value="2"/>
</dbReference>
<dbReference type="Pfam" id="PF00094">
    <property type="entry name" value="VWD"/>
    <property type="match status" value="1"/>
</dbReference>
<evidence type="ECO:0000256" key="2">
    <source>
        <dbReference type="ARBA" id="ARBA00023157"/>
    </source>
</evidence>
<evidence type="ECO:0000259" key="6">
    <source>
        <dbReference type="PROSITE" id="PS50184"/>
    </source>
</evidence>
<feature type="domain" description="VWFC" evidence="6">
    <location>
        <begin position="370"/>
        <end position="437"/>
    </location>
</feature>
<comment type="caution">
    <text evidence="4">Lacks conserved residue(s) required for the propagation of feature annotation.</text>
</comment>
<dbReference type="PROSITE" id="PS51233">
    <property type="entry name" value="VWFD"/>
    <property type="match status" value="1"/>
</dbReference>
<dbReference type="InterPro" id="IPR036084">
    <property type="entry name" value="Ser_inhib-like_sf"/>
</dbReference>
<reference evidence="8" key="1">
    <citation type="submission" date="2025-08" db="UniProtKB">
        <authorList>
            <consortium name="Ensembl"/>
        </authorList>
    </citation>
    <scope>IDENTIFICATION</scope>
</reference>
<evidence type="ECO:0000313" key="9">
    <source>
        <dbReference type="Proteomes" id="UP000694402"/>
    </source>
</evidence>
<keyword evidence="1" id="KW-0677">Repeat</keyword>
<dbReference type="Gene3D" id="2.10.25.10">
    <property type="entry name" value="Laminin"/>
    <property type="match status" value="1"/>
</dbReference>
<dbReference type="InterPro" id="IPR050780">
    <property type="entry name" value="Mucin_vWF_Thrombospondin_sf"/>
</dbReference>
<feature type="domain" description="VWFD" evidence="7">
    <location>
        <begin position="1"/>
        <end position="114"/>
    </location>
</feature>
<evidence type="ECO:0000259" key="7">
    <source>
        <dbReference type="PROSITE" id="PS51233"/>
    </source>
</evidence>
<keyword evidence="3" id="KW-0325">Glycoprotein</keyword>
<evidence type="ECO:0000256" key="4">
    <source>
        <dbReference type="PROSITE-ProRule" id="PRU00039"/>
    </source>
</evidence>
<dbReference type="SUPFAM" id="SSF57567">
    <property type="entry name" value="Serine protease inhibitors"/>
    <property type="match status" value="1"/>
</dbReference>
<evidence type="ECO:0000256" key="1">
    <source>
        <dbReference type="ARBA" id="ARBA00022737"/>
    </source>
</evidence>
<keyword evidence="9" id="KW-1185">Reference proteome</keyword>
<dbReference type="PANTHER" id="PTHR11339">
    <property type="entry name" value="EXTRACELLULAR MATRIX GLYCOPROTEIN RELATED"/>
    <property type="match status" value="1"/>
</dbReference>
<sequence length="546" mass="60982">MTKKDVDGVFTSLIYVNQKRIIPAYETKDFRITDNGIETLLVIPAINAKVSFTGLMFSIYLPWDKFSGNTEGQCGTCDNNRTDDCRLQNGTIDSSCPDMAHQWHVADHNNSQCTPPPPEPTPIPSPDCDPHICHLIQSKVFESCHKIIPYEPFLVACIFDVCYMDDVTIGCTSLQTYADACAQAGVCIEWRNYTNGQCDFTCEKPKVYNACGPQVEPTCNAWYNFKFIQTQNEFSVMGDIQLEGCYCPPGTTLMSSSSNYCIPSCDICPLPNGEWKEANETWVSNCQDCVCDPYSLEIQCQPVACQHQPPLTCDQEGQVKVVETVDCCQKDKCECDVTRCSTSKITCPVGFETEATMGVCCPTYQCMPKDVCVFNNTEYQPGANVPGDKCKNCVCGDRVDAQSHLHIIECQPTECDTHCQQGYDHQAVPGQCCGKCVQTSCVVMLPDNTTHTIQPGSIWIPSGDKCLKFECVKIMDQFIPIEANMMERSCTCCREVSTTKKEVEMICPDGSKFNHSYIHINKCGCQRTECVTPEVTQVARSRRRRR</sequence>
<dbReference type="PROSITE" id="PS01225">
    <property type="entry name" value="CTCK_2"/>
    <property type="match status" value="1"/>
</dbReference>
<gene>
    <name evidence="8" type="primary">LOC112249274</name>
</gene>
<dbReference type="SMART" id="SM00214">
    <property type="entry name" value="VWC"/>
    <property type="match status" value="2"/>
</dbReference>
<dbReference type="GeneTree" id="ENSGT00940000163235"/>
<dbReference type="SMART" id="SM00832">
    <property type="entry name" value="C8"/>
    <property type="match status" value="1"/>
</dbReference>
<name>A0A8C8C439_ONCTS</name>
<evidence type="ECO:0000256" key="3">
    <source>
        <dbReference type="ARBA" id="ARBA00023180"/>
    </source>
</evidence>
<dbReference type="SUPFAM" id="SSF57603">
    <property type="entry name" value="FnI-like domain"/>
    <property type="match status" value="1"/>
</dbReference>
<dbReference type="PROSITE" id="PS01185">
    <property type="entry name" value="CTCK_1"/>
    <property type="match status" value="1"/>
</dbReference>
<dbReference type="InterPro" id="IPR006207">
    <property type="entry name" value="Cys_knot_C"/>
</dbReference>
<keyword evidence="2" id="KW-1015">Disulfide bond</keyword>
<dbReference type="InterPro" id="IPR001846">
    <property type="entry name" value="VWF_type-D"/>
</dbReference>
<dbReference type="SMART" id="SM00041">
    <property type="entry name" value="CT"/>
    <property type="match status" value="1"/>
</dbReference>
<evidence type="ECO:0000259" key="5">
    <source>
        <dbReference type="PROSITE" id="PS01225"/>
    </source>
</evidence>
<dbReference type="Proteomes" id="UP000694402">
    <property type="component" value="Unassembled WGS sequence"/>
</dbReference>
<dbReference type="PANTHER" id="PTHR11339:SF384">
    <property type="entry name" value="MUCIN-2"/>
    <property type="match status" value="1"/>
</dbReference>
<evidence type="ECO:0000313" key="8">
    <source>
        <dbReference type="Ensembl" id="ENSOTSP00005006511.2"/>
    </source>
</evidence>
<feature type="domain" description="CTCK" evidence="5">
    <location>
        <begin position="393"/>
        <end position="531"/>
    </location>
</feature>